<organism evidence="1 2">
    <name type="scientific">Umbelopsis vinacea</name>
    <dbReference type="NCBI Taxonomy" id="44442"/>
    <lineage>
        <taxon>Eukaryota</taxon>
        <taxon>Fungi</taxon>
        <taxon>Fungi incertae sedis</taxon>
        <taxon>Mucoromycota</taxon>
        <taxon>Mucoromycotina</taxon>
        <taxon>Umbelopsidomycetes</taxon>
        <taxon>Umbelopsidales</taxon>
        <taxon>Umbelopsidaceae</taxon>
        <taxon>Umbelopsis</taxon>
    </lineage>
</organism>
<evidence type="ECO:0000313" key="2">
    <source>
        <dbReference type="Proteomes" id="UP000612746"/>
    </source>
</evidence>
<dbReference type="AlphaFoldDB" id="A0A8H7U8Y0"/>
<dbReference type="SUPFAM" id="SSF52047">
    <property type="entry name" value="RNI-like"/>
    <property type="match status" value="1"/>
</dbReference>
<proteinExistence type="predicted"/>
<dbReference type="Gene3D" id="3.80.10.10">
    <property type="entry name" value="Ribonuclease Inhibitor"/>
    <property type="match status" value="1"/>
</dbReference>
<sequence length="466" mass="52905">MASSITTVVGEDIVRLIFESLDDIPPANSPRPLTVDVHDIRRRNAFFFNCALTSRLFSQYSLPFLYRIIAVDQLSSPRKLAILELLRESLKKHGRYVWWFTTGSVGLGGFDVVRELLPLLPNVKVLNICRNLSGLQGILRSAKYVERLVFGIESDADRASLINRIMPSRLIQPRVVMSTCTTLELDWTIIDAQVFKILDMFPNMKYLTFGSSCKFRTEFLPVSDAELQEELGVAESVFCKLDRITFGMILSEKLHMLLPLCGNLKAIDIRFVRLISQDSVRLLARHCKELVEFSFYTSSIDKEAIEELLLRPPKRLQSLSMKYLSYNVTGTLLEMVSTRPSVPSHDLTSISLFGMVPPSLDALCALSNLLPNIQHLGFIMKVDYSAKELGQALAGFKHLESVHIRRPLFFEARIHPENIERYEQLLTELADLLPNVGHIKCFELAFTRSHHGDSKSVTKTLQMEVK</sequence>
<reference evidence="1" key="1">
    <citation type="submission" date="2020-12" db="EMBL/GenBank/DDBJ databases">
        <title>Metabolic potential, ecology and presence of endohyphal bacteria is reflected in genomic diversity of Mucoromycotina.</title>
        <authorList>
            <person name="Muszewska A."/>
            <person name="Okrasinska A."/>
            <person name="Steczkiewicz K."/>
            <person name="Drgas O."/>
            <person name="Orlowska M."/>
            <person name="Perlinska-Lenart U."/>
            <person name="Aleksandrzak-Piekarczyk T."/>
            <person name="Szatraj K."/>
            <person name="Zielenkiewicz U."/>
            <person name="Pilsyk S."/>
            <person name="Malc E."/>
            <person name="Mieczkowski P."/>
            <person name="Kruszewska J.S."/>
            <person name="Biernat P."/>
            <person name="Pawlowska J."/>
        </authorList>
    </citation>
    <scope>NUCLEOTIDE SEQUENCE</scope>
    <source>
        <strain evidence="1">WA0000051536</strain>
    </source>
</reference>
<comment type="caution">
    <text evidence="1">The sequence shown here is derived from an EMBL/GenBank/DDBJ whole genome shotgun (WGS) entry which is preliminary data.</text>
</comment>
<name>A0A8H7U8Y0_9FUNG</name>
<gene>
    <name evidence="1" type="ORF">INT44_007249</name>
</gene>
<keyword evidence="2" id="KW-1185">Reference proteome</keyword>
<evidence type="ECO:0000313" key="1">
    <source>
        <dbReference type="EMBL" id="KAG2176586.1"/>
    </source>
</evidence>
<protein>
    <submittedName>
        <fullName evidence="1">Uncharacterized protein</fullName>
    </submittedName>
</protein>
<dbReference type="Proteomes" id="UP000612746">
    <property type="component" value="Unassembled WGS sequence"/>
</dbReference>
<accession>A0A8H7U8Y0</accession>
<dbReference type="EMBL" id="JAEPRA010000013">
    <property type="protein sequence ID" value="KAG2176586.1"/>
    <property type="molecule type" value="Genomic_DNA"/>
</dbReference>
<dbReference type="InterPro" id="IPR032675">
    <property type="entry name" value="LRR_dom_sf"/>
</dbReference>
<dbReference type="OrthoDB" id="2350497at2759"/>